<evidence type="ECO:0000256" key="2">
    <source>
        <dbReference type="ARBA" id="ARBA00005811"/>
    </source>
</evidence>
<proteinExistence type="inferred from homology"/>
<keyword evidence="10" id="KW-1185">Reference proteome</keyword>
<evidence type="ECO:0000256" key="1">
    <source>
        <dbReference type="ARBA" id="ARBA00004162"/>
    </source>
</evidence>
<sequence>MIKTQPKAALTTQLELTPLIDIVFIVVVFLLLTANARLLALPVDIPKTEQSNSALQPEHTSLTLTLQHQSPRFAINQQTFDQWQTFESALTPQLQVTDLAVTIAADRNADVEPLLKLLALLNQHQISNTQILMEQQP</sequence>
<evidence type="ECO:0000313" key="10">
    <source>
        <dbReference type="Proteomes" id="UP001166251"/>
    </source>
</evidence>
<dbReference type="EMBL" id="JAHZSS010000012">
    <property type="protein sequence ID" value="MBW8191589.1"/>
    <property type="molecule type" value="Genomic_DNA"/>
</dbReference>
<keyword evidence="5 8" id="KW-1133">Transmembrane helix</keyword>
<keyword evidence="4 7" id="KW-0812">Transmembrane</keyword>
<dbReference type="InterPro" id="IPR003400">
    <property type="entry name" value="ExbD"/>
</dbReference>
<comment type="similarity">
    <text evidence="2 7">Belongs to the ExbD/TolR family.</text>
</comment>
<evidence type="ECO:0000256" key="6">
    <source>
        <dbReference type="ARBA" id="ARBA00023136"/>
    </source>
</evidence>
<dbReference type="Proteomes" id="UP001166251">
    <property type="component" value="Unassembled WGS sequence"/>
</dbReference>
<evidence type="ECO:0000256" key="8">
    <source>
        <dbReference type="SAM" id="Phobius"/>
    </source>
</evidence>
<organism evidence="9 10">
    <name type="scientific">Neiella holothuriorum</name>
    <dbReference type="NCBI Taxonomy" id="2870530"/>
    <lineage>
        <taxon>Bacteria</taxon>
        <taxon>Pseudomonadati</taxon>
        <taxon>Pseudomonadota</taxon>
        <taxon>Gammaproteobacteria</taxon>
        <taxon>Alteromonadales</taxon>
        <taxon>Echinimonadaceae</taxon>
        <taxon>Neiella</taxon>
    </lineage>
</organism>
<keyword evidence="3" id="KW-1003">Cell membrane</keyword>
<dbReference type="PANTHER" id="PTHR30558">
    <property type="entry name" value="EXBD MEMBRANE COMPONENT OF PMF-DRIVEN MACROMOLECULE IMPORT SYSTEM"/>
    <property type="match status" value="1"/>
</dbReference>
<accession>A0ABS7EGV8</accession>
<evidence type="ECO:0000256" key="5">
    <source>
        <dbReference type="ARBA" id="ARBA00022989"/>
    </source>
</evidence>
<evidence type="ECO:0000256" key="4">
    <source>
        <dbReference type="ARBA" id="ARBA00022692"/>
    </source>
</evidence>
<comment type="caution">
    <text evidence="9">The sequence shown here is derived from an EMBL/GenBank/DDBJ whole genome shotgun (WGS) entry which is preliminary data.</text>
</comment>
<evidence type="ECO:0000256" key="7">
    <source>
        <dbReference type="RuleBase" id="RU003879"/>
    </source>
</evidence>
<evidence type="ECO:0000313" key="9">
    <source>
        <dbReference type="EMBL" id="MBW8191589.1"/>
    </source>
</evidence>
<dbReference type="Pfam" id="PF02472">
    <property type="entry name" value="ExbD"/>
    <property type="match status" value="1"/>
</dbReference>
<keyword evidence="6 8" id="KW-0472">Membrane</keyword>
<dbReference type="PANTHER" id="PTHR30558:SF15">
    <property type="entry name" value="BIOPOLYMER TRANSPORT PROTEIN EXBD1"/>
    <property type="match status" value="1"/>
</dbReference>
<keyword evidence="7" id="KW-0653">Protein transport</keyword>
<feature type="transmembrane region" description="Helical" evidence="8">
    <location>
        <begin position="20"/>
        <end position="40"/>
    </location>
</feature>
<dbReference type="RefSeq" id="WP_220104271.1">
    <property type="nucleotide sequence ID" value="NZ_JAHZSS010000012.1"/>
</dbReference>
<evidence type="ECO:0000256" key="3">
    <source>
        <dbReference type="ARBA" id="ARBA00022475"/>
    </source>
</evidence>
<gene>
    <name evidence="9" type="ORF">K0504_11120</name>
</gene>
<comment type="subcellular location">
    <subcellularLocation>
        <location evidence="1">Cell membrane</location>
        <topology evidence="1">Single-pass membrane protein</topology>
    </subcellularLocation>
    <subcellularLocation>
        <location evidence="7">Cell membrane</location>
        <topology evidence="7">Single-pass type II membrane protein</topology>
    </subcellularLocation>
</comment>
<name>A0ABS7EGV8_9GAMM</name>
<keyword evidence="7" id="KW-0813">Transport</keyword>
<reference evidence="9" key="1">
    <citation type="submission" date="2021-07" db="EMBL/GenBank/DDBJ databases">
        <title>Neiella marina sp. nov., isolated from the intestinal content of sea cucumber Apostichopus japonicus.</title>
        <authorList>
            <person name="Bai X."/>
        </authorList>
    </citation>
    <scope>NUCLEOTIDE SEQUENCE</scope>
    <source>
        <strain evidence="9">126</strain>
    </source>
</reference>
<protein>
    <submittedName>
        <fullName evidence="9">Biopolymer transporter ExbD</fullName>
    </submittedName>
</protein>